<protein>
    <submittedName>
        <fullName evidence="7">HEAT repeat domain-containing protein</fullName>
    </submittedName>
</protein>
<sequence>MIPMLRNLAVLAAVLVIPAISRGQAAPADGRPALELRKDPKPPVAPEGWKVETVLLSPQIESPSVVCALPDGRVLIGEDPLDNHGGKDPIDRIVCLWPDGKLTVWADKLNPVFGLAYLDGKVFVHQYPILSVYDDIDGKAANRKDLINQTGKPTIGGLNDHIPAQIRLAMDGYFYMAVGDRGVWGAKSNIDGSEAELPGGGLLRFKPDGTKLEVYSTGTRNHLDVSMTSEDEKFTYDNTDDGHGWWTRFTHMVDGGYYGYPWDYKAPENKNDPNSRKAPQGGLAEKPYQPYTLWRMAEYGGGSPCGAIGYTEDALPPEFRDNLFHCDWGKGKVQRFQVSRDSGTFKVDQMTDFLSPGGDLRPLGIDITADGLGFWVTDWGYGGWHQKKPEVGRLIKVTWTGKNHATPKPEWYVPAAMGKKFDATTAELIEGLKHPARSVRMVAQRRLAEKGDGETVKALGAIIQDNGASPAARWHAIWAIHGMHPADSKVRIRILGDAAELVGAKNCDASVRRQIMRLIGEERLAWAARDLKAALADADAAIRFQAATILGRLGSVEAVPSALTALDSEKDLFARFALFTALHRIGKANPDAWPAIVAGIEGDSDAVRANVTYALRNTYDSKLVDALVKLAFDKTKPAVARSTALLSAADLHRQPKPWGGNWWATQPVGNPRPPKVVDWEGTTTVLNAIRDLAKDADPAVRAAAVKAMVIAPDPGNAELLVNLFGQAQDVETRTLILKALTPAKSGKAVELATAVLKDPKAPAALIPDAIAILREAGAKDAVPVLISLVENAALPEVIEPAMDTLGSLKAKEGVPAIAKRIAATEPQIWNGAINALQSINDKTAIEALIVTLKDKRTDVRKNAVVALGQMKAKDAVPAMVEAVQTKKVSGDGLQALSRIPDVRALDVYLNTLADKNRGFVRDARGAVEKIKAEALPLIEQRLAEGKIKPEAIVVLQEIYAKDRTSKLFDPKFAPAVGGAAKGPDAFAAFAMANPGDAAKGKAVFNGQAAACMKCHQAVQNEGGLIGPSLVGVGGKYDRAKLVESVVYPSKQIFDGFQQTIIKTKDDDVIAGIVKSESEAEIEIYDSTAARIVVKKADVKTRKHSELSAMPEGLEQAMSPQEFADLIAYLASLKEGGTPPPAKK</sequence>
<dbReference type="InterPro" id="IPR013427">
    <property type="entry name" value="Haem-bd_dom_put"/>
</dbReference>
<dbReference type="Gene3D" id="2.120.10.30">
    <property type="entry name" value="TolB, C-terminal domain"/>
    <property type="match status" value="1"/>
</dbReference>
<keyword evidence="3 4" id="KW-0408">Iron</keyword>
<dbReference type="Proteomes" id="UP000593765">
    <property type="component" value="Chromosome"/>
</dbReference>
<dbReference type="SMART" id="SM00567">
    <property type="entry name" value="EZ_HEAT"/>
    <property type="match status" value="4"/>
</dbReference>
<evidence type="ECO:0000313" key="8">
    <source>
        <dbReference type="Proteomes" id="UP000593765"/>
    </source>
</evidence>
<dbReference type="AlphaFoldDB" id="A0A7M2WYL8"/>
<dbReference type="PANTHER" id="PTHR33546">
    <property type="entry name" value="LARGE, MULTIFUNCTIONAL SECRETED PROTEIN-RELATED"/>
    <property type="match status" value="1"/>
</dbReference>
<feature type="chain" id="PRO_5034091506" evidence="5">
    <location>
        <begin position="26"/>
        <end position="1143"/>
    </location>
</feature>
<keyword evidence="5" id="KW-0732">Signal</keyword>
<keyword evidence="1 4" id="KW-0349">Heme</keyword>
<dbReference type="InterPro" id="IPR004155">
    <property type="entry name" value="PBS_lyase_HEAT"/>
</dbReference>
<feature type="domain" description="Cytochrome c" evidence="6">
    <location>
        <begin position="995"/>
        <end position="1133"/>
    </location>
</feature>
<dbReference type="Gene3D" id="1.10.760.10">
    <property type="entry name" value="Cytochrome c-like domain"/>
    <property type="match status" value="1"/>
</dbReference>
<gene>
    <name evidence="7" type="ORF">IPV69_03545</name>
</gene>
<dbReference type="SUPFAM" id="SSF46626">
    <property type="entry name" value="Cytochrome c"/>
    <property type="match status" value="1"/>
</dbReference>
<dbReference type="GO" id="GO:0009055">
    <property type="term" value="F:electron transfer activity"/>
    <property type="evidence" value="ECO:0007669"/>
    <property type="project" value="InterPro"/>
</dbReference>
<dbReference type="InterPro" id="IPR036909">
    <property type="entry name" value="Cyt_c-like_dom_sf"/>
</dbReference>
<evidence type="ECO:0000256" key="5">
    <source>
        <dbReference type="SAM" id="SignalP"/>
    </source>
</evidence>
<dbReference type="Gene3D" id="1.25.10.10">
    <property type="entry name" value="Leucine-rich Repeat Variant"/>
    <property type="match status" value="3"/>
</dbReference>
<keyword evidence="2 4" id="KW-0479">Metal-binding</keyword>
<evidence type="ECO:0000256" key="2">
    <source>
        <dbReference type="ARBA" id="ARBA00022723"/>
    </source>
</evidence>
<dbReference type="SUPFAM" id="SSF48371">
    <property type="entry name" value="ARM repeat"/>
    <property type="match status" value="1"/>
</dbReference>
<accession>A0A7M2WYL8</accession>
<evidence type="ECO:0000313" key="7">
    <source>
        <dbReference type="EMBL" id="QOV90454.1"/>
    </source>
</evidence>
<dbReference type="InterPro" id="IPR011041">
    <property type="entry name" value="Quinoprot_gluc/sorb_DH_b-prop"/>
</dbReference>
<reference evidence="7 8" key="1">
    <citation type="submission" date="2020-10" db="EMBL/GenBank/DDBJ databases">
        <title>Wide distribution of Phycisphaera-like planctomycetes from WD2101 soil group in peatlands and genome analysis of the first cultivated representative.</title>
        <authorList>
            <person name="Dedysh S.N."/>
            <person name="Beletsky A.V."/>
            <person name="Ivanova A."/>
            <person name="Kulichevskaya I.S."/>
            <person name="Suzina N.E."/>
            <person name="Philippov D.A."/>
            <person name="Rakitin A.L."/>
            <person name="Mardanov A.V."/>
            <person name="Ravin N.V."/>
        </authorList>
    </citation>
    <scope>NUCLEOTIDE SEQUENCE [LARGE SCALE GENOMIC DNA]</scope>
    <source>
        <strain evidence="7 8">M1803</strain>
    </source>
</reference>
<keyword evidence="8" id="KW-1185">Reference proteome</keyword>
<dbReference type="SUPFAM" id="SSF50952">
    <property type="entry name" value="Soluble quinoprotein glucose dehydrogenase"/>
    <property type="match status" value="1"/>
</dbReference>
<dbReference type="Pfam" id="PF23500">
    <property type="entry name" value="DUF7133"/>
    <property type="match status" value="1"/>
</dbReference>
<dbReference type="KEGG" id="hbs:IPV69_03545"/>
<dbReference type="GO" id="GO:0046872">
    <property type="term" value="F:metal ion binding"/>
    <property type="evidence" value="ECO:0007669"/>
    <property type="project" value="UniProtKB-KW"/>
</dbReference>
<dbReference type="InterPro" id="IPR009056">
    <property type="entry name" value="Cyt_c-like_dom"/>
</dbReference>
<dbReference type="InterPro" id="IPR055557">
    <property type="entry name" value="DUF7133"/>
</dbReference>
<proteinExistence type="predicted"/>
<evidence type="ECO:0000256" key="4">
    <source>
        <dbReference type="PROSITE-ProRule" id="PRU00433"/>
    </source>
</evidence>
<dbReference type="RefSeq" id="WP_206293537.1">
    <property type="nucleotide sequence ID" value="NZ_CP063458.1"/>
</dbReference>
<dbReference type="PANTHER" id="PTHR33546:SF1">
    <property type="entry name" value="LARGE, MULTIFUNCTIONAL SECRETED PROTEIN"/>
    <property type="match status" value="1"/>
</dbReference>
<feature type="signal peptide" evidence="5">
    <location>
        <begin position="1"/>
        <end position="25"/>
    </location>
</feature>
<evidence type="ECO:0000256" key="1">
    <source>
        <dbReference type="ARBA" id="ARBA00022617"/>
    </source>
</evidence>
<evidence type="ECO:0000256" key="3">
    <source>
        <dbReference type="ARBA" id="ARBA00023004"/>
    </source>
</evidence>
<dbReference type="PROSITE" id="PS51007">
    <property type="entry name" value="CYTC"/>
    <property type="match status" value="1"/>
</dbReference>
<dbReference type="GO" id="GO:0020037">
    <property type="term" value="F:heme binding"/>
    <property type="evidence" value="ECO:0007669"/>
    <property type="project" value="InterPro"/>
</dbReference>
<evidence type="ECO:0000259" key="6">
    <source>
        <dbReference type="PROSITE" id="PS51007"/>
    </source>
</evidence>
<dbReference type="InterPro" id="IPR016024">
    <property type="entry name" value="ARM-type_fold"/>
</dbReference>
<organism evidence="7 8">
    <name type="scientific">Humisphaera borealis</name>
    <dbReference type="NCBI Taxonomy" id="2807512"/>
    <lineage>
        <taxon>Bacteria</taxon>
        <taxon>Pseudomonadati</taxon>
        <taxon>Planctomycetota</taxon>
        <taxon>Phycisphaerae</taxon>
        <taxon>Tepidisphaerales</taxon>
        <taxon>Tepidisphaeraceae</taxon>
        <taxon>Humisphaera</taxon>
    </lineage>
</organism>
<dbReference type="Pfam" id="PF13646">
    <property type="entry name" value="HEAT_2"/>
    <property type="match status" value="1"/>
</dbReference>
<dbReference type="EMBL" id="CP063458">
    <property type="protein sequence ID" value="QOV90454.1"/>
    <property type="molecule type" value="Genomic_DNA"/>
</dbReference>
<dbReference type="NCBIfam" id="TIGR02603">
    <property type="entry name" value="CxxCH_TIGR02603"/>
    <property type="match status" value="1"/>
</dbReference>
<dbReference type="InterPro" id="IPR011989">
    <property type="entry name" value="ARM-like"/>
</dbReference>
<name>A0A7M2WYL8_9BACT</name>
<dbReference type="InterPro" id="IPR011042">
    <property type="entry name" value="6-blade_b-propeller_TolB-like"/>
</dbReference>